<organism evidence="6 7">
    <name type="scientific">Cellvibrio fibrivorans</name>
    <dbReference type="NCBI Taxonomy" id="126350"/>
    <lineage>
        <taxon>Bacteria</taxon>
        <taxon>Pseudomonadati</taxon>
        <taxon>Pseudomonadota</taxon>
        <taxon>Gammaproteobacteria</taxon>
        <taxon>Cellvibrionales</taxon>
        <taxon>Cellvibrionaceae</taxon>
        <taxon>Cellvibrio</taxon>
    </lineage>
</organism>
<evidence type="ECO:0000256" key="3">
    <source>
        <dbReference type="ARBA" id="ARBA00023235"/>
    </source>
</evidence>
<name>A0ABU1UXU1_9GAMM</name>
<protein>
    <recommendedName>
        <fullName evidence="4">Cellobiose 2-epimerase</fullName>
        <shortName evidence="4">CE</shortName>
        <ecNumber evidence="4">5.1.3.11</ecNumber>
    </recommendedName>
</protein>
<dbReference type="HAMAP" id="MF_00929">
    <property type="entry name" value="Cellobiose_2_epim"/>
    <property type="match status" value="1"/>
</dbReference>
<dbReference type="InterPro" id="IPR012341">
    <property type="entry name" value="6hp_glycosidase-like_sf"/>
</dbReference>
<comment type="catalytic activity">
    <reaction evidence="1 4">
        <text>D-cellobiose = beta-D-glucosyl-(1-&gt;4)-D-mannopyranose</text>
        <dbReference type="Rhea" id="RHEA:23384"/>
        <dbReference type="ChEBI" id="CHEBI:17057"/>
        <dbReference type="ChEBI" id="CHEBI:47931"/>
        <dbReference type="EC" id="5.1.3.11"/>
    </reaction>
</comment>
<keyword evidence="5" id="KW-0732">Signal</keyword>
<evidence type="ECO:0000256" key="5">
    <source>
        <dbReference type="SAM" id="SignalP"/>
    </source>
</evidence>
<dbReference type="Proteomes" id="UP001253595">
    <property type="component" value="Unassembled WGS sequence"/>
</dbReference>
<evidence type="ECO:0000256" key="2">
    <source>
        <dbReference type="ARBA" id="ARBA00008558"/>
    </source>
</evidence>
<dbReference type="SUPFAM" id="SSF48208">
    <property type="entry name" value="Six-hairpin glycosidases"/>
    <property type="match status" value="1"/>
</dbReference>
<dbReference type="EC" id="5.1.3.11" evidence="4"/>
<evidence type="ECO:0000313" key="6">
    <source>
        <dbReference type="EMBL" id="MDR7089963.1"/>
    </source>
</evidence>
<keyword evidence="3 4" id="KW-0413">Isomerase</keyword>
<keyword evidence="7" id="KW-1185">Reference proteome</keyword>
<feature type="chain" id="PRO_5046392490" description="Cellobiose 2-epimerase" evidence="5">
    <location>
        <begin position="20"/>
        <end position="430"/>
    </location>
</feature>
<comment type="similarity">
    <text evidence="4">Belongs to the cellobiose 2-epimerase family.</text>
</comment>
<dbReference type="InterPro" id="IPR010819">
    <property type="entry name" value="AGE/CE"/>
</dbReference>
<evidence type="ECO:0000256" key="1">
    <source>
        <dbReference type="ARBA" id="ARBA00001470"/>
    </source>
</evidence>
<sequence>MKQLFFSLALAVLPATVLAQPTAHLPSTEALLQMAGEFEQELTGNILPYWIKQAPNPETGGFYGQVSADGKPDPSAERGALLSSRILWSYSAAYRNYRDEAYRKLADHAFKDLEATFWDNKNGGLYWSVAGDGKPAQTHKQIYGQVFGIYGYSEYFRATGNQQALERAKTLYRLIEQYALDREYGGYLEVVGEDWRPLAKPVNSLGVTTAKSQNTHLHVMEAYTNLLRVWPDGQLKKQQTALLDIMLGKILNRTTNHLALFMDADWQVQGDGISYGHDIEAAWLMVEAAEVLGDADLINRTRALAVKIADTTLAEGMDTDGAIYNEASARKGLTNTGKDWWAQAEALVGFINAYEITGDTKYLRATTRTWGFIKAHLVNNKTGEWHWGTNKSGQVILQPTLSMWKCPYHNSRAMMESARRLQRLATLAKH</sequence>
<evidence type="ECO:0000313" key="7">
    <source>
        <dbReference type="Proteomes" id="UP001253595"/>
    </source>
</evidence>
<evidence type="ECO:0000256" key="4">
    <source>
        <dbReference type="HAMAP-Rule" id="MF_00929"/>
    </source>
</evidence>
<comment type="caution">
    <text evidence="6">The sequence shown here is derived from an EMBL/GenBank/DDBJ whole genome shotgun (WGS) entry which is preliminary data.</text>
</comment>
<dbReference type="PANTHER" id="PTHR15108">
    <property type="entry name" value="N-ACYLGLUCOSAMINE-2-EPIMERASE"/>
    <property type="match status" value="1"/>
</dbReference>
<dbReference type="Pfam" id="PF07221">
    <property type="entry name" value="GlcNAc_2-epim"/>
    <property type="match status" value="1"/>
</dbReference>
<dbReference type="EMBL" id="JAVDVX010000003">
    <property type="protein sequence ID" value="MDR7089963.1"/>
    <property type="molecule type" value="Genomic_DNA"/>
</dbReference>
<feature type="signal peptide" evidence="5">
    <location>
        <begin position="1"/>
        <end position="19"/>
    </location>
</feature>
<proteinExistence type="inferred from homology"/>
<accession>A0ABU1UXU1</accession>
<dbReference type="Gene3D" id="1.50.10.10">
    <property type="match status" value="1"/>
</dbReference>
<dbReference type="InterPro" id="IPR028584">
    <property type="entry name" value="Cellobiose_2_epim"/>
</dbReference>
<dbReference type="RefSeq" id="WP_310071881.1">
    <property type="nucleotide sequence ID" value="NZ_JAVDVX010000003.1"/>
</dbReference>
<comment type="similarity">
    <text evidence="2">Belongs to the N-acylglucosamine 2-epimerase family.</text>
</comment>
<comment type="function">
    <text evidence="4">Catalyzes the reversible epimerization of cellobiose to 4-O-beta-D-glucopyranosyl-D-mannose (Glc-Man).</text>
</comment>
<gene>
    <name evidence="6" type="ORF">J2X05_001985</name>
</gene>
<dbReference type="InterPro" id="IPR008928">
    <property type="entry name" value="6-hairpin_glycosidase_sf"/>
</dbReference>
<reference evidence="6 7" key="1">
    <citation type="submission" date="2023-07" db="EMBL/GenBank/DDBJ databases">
        <title>Sorghum-associated microbial communities from plants grown in Nebraska, USA.</title>
        <authorList>
            <person name="Schachtman D."/>
        </authorList>
    </citation>
    <scope>NUCLEOTIDE SEQUENCE [LARGE SCALE GENOMIC DNA]</scope>
    <source>
        <strain evidence="6 7">BE190</strain>
    </source>
</reference>